<dbReference type="PANTHER" id="PTHR11654">
    <property type="entry name" value="OLIGOPEPTIDE TRANSPORTER-RELATED"/>
    <property type="match status" value="1"/>
</dbReference>
<sequence length="643" mass="71743">MAFLRIMVLLWADMLATYVMWIMQKYLTDVWKLGVTHAAGIMNVYTGLSKFLPLVFFIFVDAGLSNYWSLLLSSIAFSIGMGFLSMSTPPVLHKVTGTCKDYEPNCLGHTQKALFYTALALIAAGLSGRVVSLVAFAENQIEKDPDEPKENEPTCKSSSMSLDRKGPDGKLINRPSLRLPSFKAKKPSLRLPSFMVKNQETEQQQQTESTKKAEVDLSQLQFQPLEAMLALAQKDSGKLPGACCILLVPVVGLIALPYIKPWSIRFGIPAICTLVATLAFVQGTRSCNKEENRPAEGSTVTNVFRVFVASTRKMLEHPKPHSELYEKQDTDTPKLPHTKGLLSFLDKAAIRLKTEIEEPKKYRWSLCTRTEVEETKIIIRMIPIWITFVICGVITSVGNTYFVEQASHMNYKIGKLKLPDSVILVFYGISKLQIKSMYDAIGKFSRKKYAPSIGIAFATIFSVLCCITAAGIETRRIHVIRSHGLLDKPDDKIPLSALVLLPQYFFLAGLDSFFENSVTPFLTDQSPPSMKKHLVYLSPGLSGLGTVGSVLSVYVVGKISERRGKPNWFQYTLNQSRLDRYYWVLAVLSAANFLWFVFWAVLFPLREPGSNDKKEAGNEGVQEEAAGFVTDLLTANFTQSDKA</sequence>
<feature type="transmembrane region" description="Helical" evidence="8">
    <location>
        <begin position="534"/>
        <end position="556"/>
    </location>
</feature>
<dbReference type="AlphaFoldDB" id="A0A6P6V3J6"/>
<dbReference type="GO" id="GO:0016020">
    <property type="term" value="C:membrane"/>
    <property type="evidence" value="ECO:0007669"/>
    <property type="project" value="UniProtKB-SubCell"/>
</dbReference>
<feature type="transmembrane region" description="Helical" evidence="8">
    <location>
        <begin position="493"/>
        <end position="514"/>
    </location>
</feature>
<feature type="transmembrane region" description="Helical" evidence="8">
    <location>
        <begin position="453"/>
        <end position="472"/>
    </location>
</feature>
<evidence type="ECO:0000256" key="2">
    <source>
        <dbReference type="ARBA" id="ARBA00005982"/>
    </source>
</evidence>
<evidence type="ECO:0000313" key="10">
    <source>
        <dbReference type="RefSeq" id="XP_027097408.1"/>
    </source>
</evidence>
<protein>
    <submittedName>
        <fullName evidence="10">Protein NRT1/ PTR FAMILY 5.5-like</fullName>
    </submittedName>
</protein>
<dbReference type="GeneID" id="113716994"/>
<dbReference type="Pfam" id="PF00854">
    <property type="entry name" value="PTR2"/>
    <property type="match status" value="1"/>
</dbReference>
<evidence type="ECO:0000256" key="4">
    <source>
        <dbReference type="ARBA" id="ARBA00022989"/>
    </source>
</evidence>
<evidence type="ECO:0000256" key="7">
    <source>
        <dbReference type="SAM" id="MobiDB-lite"/>
    </source>
</evidence>
<comment type="similarity">
    <text evidence="2">Belongs to the major facilitator superfamily. Proton-dependent oligopeptide transporter (POT/PTR) (TC 2.A.17) family.</text>
</comment>
<feature type="transmembrane region" description="Helical" evidence="8">
    <location>
        <begin position="239"/>
        <end position="256"/>
    </location>
</feature>
<dbReference type="OrthoDB" id="1181826at2759"/>
<accession>A0A6P6V3J6</accession>
<evidence type="ECO:0000313" key="9">
    <source>
        <dbReference type="Proteomes" id="UP001652660"/>
    </source>
</evidence>
<dbReference type="InterPro" id="IPR036259">
    <property type="entry name" value="MFS_trans_sf"/>
</dbReference>
<feature type="transmembrane region" description="Helical" evidence="8">
    <location>
        <begin position="382"/>
        <end position="402"/>
    </location>
</feature>
<feature type="transmembrane region" description="Helical" evidence="8">
    <location>
        <begin position="262"/>
        <end position="281"/>
    </location>
</feature>
<evidence type="ECO:0000256" key="3">
    <source>
        <dbReference type="ARBA" id="ARBA00022692"/>
    </source>
</evidence>
<keyword evidence="3 8" id="KW-0812">Transmembrane</keyword>
<gene>
    <name evidence="10" type="primary">LOC113716994</name>
</gene>
<keyword evidence="9" id="KW-1185">Reference proteome</keyword>
<dbReference type="GO" id="GO:0022857">
    <property type="term" value="F:transmembrane transporter activity"/>
    <property type="evidence" value="ECO:0007669"/>
    <property type="project" value="InterPro"/>
</dbReference>
<keyword evidence="4 8" id="KW-1133">Transmembrane helix</keyword>
<dbReference type="RefSeq" id="XP_027097408.1">
    <property type="nucleotide sequence ID" value="XM_027241607.2"/>
</dbReference>
<proteinExistence type="inferred from homology"/>
<feature type="transmembrane region" description="Helical" evidence="8">
    <location>
        <begin position="581"/>
        <end position="602"/>
    </location>
</feature>
<comment type="similarity">
    <text evidence="6">Belongs to the major facilitator superfamily. Phosphate:H(+) symporter (TC 2.A.1.9) family.</text>
</comment>
<dbReference type="InterPro" id="IPR000109">
    <property type="entry name" value="POT_fam"/>
</dbReference>
<evidence type="ECO:0000256" key="1">
    <source>
        <dbReference type="ARBA" id="ARBA00004141"/>
    </source>
</evidence>
<evidence type="ECO:0000256" key="5">
    <source>
        <dbReference type="ARBA" id="ARBA00023136"/>
    </source>
</evidence>
<feature type="transmembrane region" description="Helical" evidence="8">
    <location>
        <begin position="35"/>
        <end position="60"/>
    </location>
</feature>
<name>A0A6P6V3J6_COFAR</name>
<feature type="transmembrane region" description="Helical" evidence="8">
    <location>
        <begin position="66"/>
        <end position="84"/>
    </location>
</feature>
<reference evidence="9" key="1">
    <citation type="journal article" date="2025" name="Foods">
        <title>Unveiling the Microbial Signatures of Arabica Coffee Cherries: Insights into Ripeness Specific Diversity, Functional Traits, and Implications for Quality and Safety.</title>
        <authorList>
            <consortium name="RefSeq"/>
            <person name="Tenea G.N."/>
            <person name="Cifuentes V."/>
            <person name="Reyes P."/>
            <person name="Cevallos-Vallejos M."/>
        </authorList>
    </citation>
    <scope>NUCLEOTIDE SEQUENCE [LARGE SCALE GENOMIC DNA]</scope>
</reference>
<dbReference type="SUPFAM" id="SSF103473">
    <property type="entry name" value="MFS general substrate transporter"/>
    <property type="match status" value="1"/>
</dbReference>
<dbReference type="Proteomes" id="UP001652660">
    <property type="component" value="Chromosome 11c"/>
</dbReference>
<feature type="transmembrane region" description="Helical" evidence="8">
    <location>
        <begin position="6"/>
        <end position="23"/>
    </location>
</feature>
<comment type="subcellular location">
    <subcellularLocation>
        <location evidence="1">Membrane</location>
        <topology evidence="1">Multi-pass membrane protein</topology>
    </subcellularLocation>
</comment>
<reference evidence="10" key="2">
    <citation type="submission" date="2025-08" db="UniProtKB">
        <authorList>
            <consortium name="RefSeq"/>
        </authorList>
    </citation>
    <scope>IDENTIFICATION</scope>
    <source>
        <tissue evidence="10">Leaves</tissue>
    </source>
</reference>
<evidence type="ECO:0000256" key="8">
    <source>
        <dbReference type="SAM" id="Phobius"/>
    </source>
</evidence>
<keyword evidence="5 8" id="KW-0472">Membrane</keyword>
<dbReference type="Gene3D" id="1.20.1250.20">
    <property type="entry name" value="MFS general substrate transporter like domains"/>
    <property type="match status" value="1"/>
</dbReference>
<feature type="region of interest" description="Disordered" evidence="7">
    <location>
        <begin position="143"/>
        <end position="167"/>
    </location>
</feature>
<evidence type="ECO:0000256" key="6">
    <source>
        <dbReference type="ARBA" id="ARBA00044504"/>
    </source>
</evidence>
<feature type="compositionally biased region" description="Basic and acidic residues" evidence="7">
    <location>
        <begin position="143"/>
        <end position="153"/>
    </location>
</feature>
<organism evidence="9 10">
    <name type="scientific">Coffea arabica</name>
    <name type="common">Arabian coffee</name>
    <dbReference type="NCBI Taxonomy" id="13443"/>
    <lineage>
        <taxon>Eukaryota</taxon>
        <taxon>Viridiplantae</taxon>
        <taxon>Streptophyta</taxon>
        <taxon>Embryophyta</taxon>
        <taxon>Tracheophyta</taxon>
        <taxon>Spermatophyta</taxon>
        <taxon>Magnoliopsida</taxon>
        <taxon>eudicotyledons</taxon>
        <taxon>Gunneridae</taxon>
        <taxon>Pentapetalae</taxon>
        <taxon>asterids</taxon>
        <taxon>lamiids</taxon>
        <taxon>Gentianales</taxon>
        <taxon>Rubiaceae</taxon>
        <taxon>Ixoroideae</taxon>
        <taxon>Gardenieae complex</taxon>
        <taxon>Bertiereae - Coffeeae clade</taxon>
        <taxon>Coffeeae</taxon>
        <taxon>Coffea</taxon>
    </lineage>
</organism>